<evidence type="ECO:0000256" key="2">
    <source>
        <dbReference type="ARBA" id="ARBA00023015"/>
    </source>
</evidence>
<evidence type="ECO:0000259" key="7">
    <source>
        <dbReference type="Pfam" id="PF08281"/>
    </source>
</evidence>
<dbReference type="PANTHER" id="PTHR43133">
    <property type="entry name" value="RNA POLYMERASE ECF-TYPE SIGMA FACTO"/>
    <property type="match status" value="1"/>
</dbReference>
<dbReference type="Gene3D" id="1.10.10.10">
    <property type="entry name" value="Winged helix-like DNA-binding domain superfamily/Winged helix DNA-binding domain"/>
    <property type="match status" value="1"/>
</dbReference>
<evidence type="ECO:0000313" key="9">
    <source>
        <dbReference type="Proteomes" id="UP000632125"/>
    </source>
</evidence>
<dbReference type="SUPFAM" id="SSF88946">
    <property type="entry name" value="Sigma2 domain of RNA polymerase sigma factors"/>
    <property type="match status" value="1"/>
</dbReference>
<dbReference type="Pfam" id="PF08281">
    <property type="entry name" value="Sigma70_r4_2"/>
    <property type="match status" value="1"/>
</dbReference>
<dbReference type="Pfam" id="PF04542">
    <property type="entry name" value="Sigma70_r2"/>
    <property type="match status" value="1"/>
</dbReference>
<dbReference type="EMBL" id="JACXIY010000017">
    <property type="protein sequence ID" value="MBD2869934.1"/>
    <property type="molecule type" value="Genomic_DNA"/>
</dbReference>
<evidence type="ECO:0000256" key="3">
    <source>
        <dbReference type="ARBA" id="ARBA00023082"/>
    </source>
</evidence>
<dbReference type="PANTHER" id="PTHR43133:SF8">
    <property type="entry name" value="RNA POLYMERASE SIGMA FACTOR HI_1459-RELATED"/>
    <property type="match status" value="1"/>
</dbReference>
<dbReference type="SUPFAM" id="SSF88659">
    <property type="entry name" value="Sigma3 and sigma4 domains of RNA polymerase sigma factors"/>
    <property type="match status" value="1"/>
</dbReference>
<keyword evidence="5" id="KW-0804">Transcription</keyword>
<organism evidence="8 9">
    <name type="scientific">Paenibacillus arenilitoris</name>
    <dbReference type="NCBI Taxonomy" id="2772299"/>
    <lineage>
        <taxon>Bacteria</taxon>
        <taxon>Bacillati</taxon>
        <taxon>Bacillota</taxon>
        <taxon>Bacilli</taxon>
        <taxon>Bacillales</taxon>
        <taxon>Paenibacillaceae</taxon>
        <taxon>Paenibacillus</taxon>
    </lineage>
</organism>
<dbReference type="InterPro" id="IPR013324">
    <property type="entry name" value="RNA_pol_sigma_r3/r4-like"/>
</dbReference>
<keyword evidence="2" id="KW-0805">Transcription regulation</keyword>
<protein>
    <submittedName>
        <fullName evidence="8">RNA polymerase sigma factor</fullName>
    </submittedName>
</protein>
<evidence type="ECO:0000256" key="5">
    <source>
        <dbReference type="ARBA" id="ARBA00023163"/>
    </source>
</evidence>
<accession>A0A927CLU9</accession>
<dbReference type="InterPro" id="IPR039425">
    <property type="entry name" value="RNA_pol_sigma-70-like"/>
</dbReference>
<comment type="similarity">
    <text evidence="1">Belongs to the sigma-70 factor family. ECF subfamily.</text>
</comment>
<dbReference type="AlphaFoldDB" id="A0A927CLU9"/>
<reference evidence="8" key="1">
    <citation type="submission" date="2020-09" db="EMBL/GenBank/DDBJ databases">
        <title>A novel bacterium of genus Paenibacillus, isolated from South China Sea.</title>
        <authorList>
            <person name="Huang H."/>
            <person name="Mo K."/>
            <person name="Hu Y."/>
        </authorList>
    </citation>
    <scope>NUCLEOTIDE SEQUENCE</scope>
    <source>
        <strain evidence="8">IB182493</strain>
    </source>
</reference>
<dbReference type="InterPro" id="IPR007627">
    <property type="entry name" value="RNA_pol_sigma70_r2"/>
</dbReference>
<feature type="domain" description="RNA polymerase sigma factor 70 region 4 type 2" evidence="7">
    <location>
        <begin position="108"/>
        <end position="160"/>
    </location>
</feature>
<gene>
    <name evidence="8" type="ORF">IDH41_15190</name>
</gene>
<dbReference type="GO" id="GO:0003677">
    <property type="term" value="F:DNA binding"/>
    <property type="evidence" value="ECO:0007669"/>
    <property type="project" value="UniProtKB-KW"/>
</dbReference>
<dbReference type="NCBIfam" id="TIGR02937">
    <property type="entry name" value="sigma70-ECF"/>
    <property type="match status" value="1"/>
</dbReference>
<dbReference type="InterPro" id="IPR036388">
    <property type="entry name" value="WH-like_DNA-bd_sf"/>
</dbReference>
<evidence type="ECO:0000256" key="1">
    <source>
        <dbReference type="ARBA" id="ARBA00010641"/>
    </source>
</evidence>
<dbReference type="Gene3D" id="1.10.1740.10">
    <property type="match status" value="1"/>
</dbReference>
<comment type="caution">
    <text evidence="8">The sequence shown here is derived from an EMBL/GenBank/DDBJ whole genome shotgun (WGS) entry which is preliminary data.</text>
</comment>
<evidence type="ECO:0000259" key="6">
    <source>
        <dbReference type="Pfam" id="PF04542"/>
    </source>
</evidence>
<evidence type="ECO:0000256" key="4">
    <source>
        <dbReference type="ARBA" id="ARBA00023125"/>
    </source>
</evidence>
<sequence length="245" mass="26601">MVSIKMENGFEARNGQDDIERLQAAVHRYCLSLTRSSWDADDLAQEAWLKGLKSMNGNRHANAEALLLRIAKTTWIDQARRQNRLKRIMAGLGPSESTYNKPAPELEEALYGLFRHLSPLQRAVFLLRDVLGYPAADAAELLHASVGAVKAALHRAREALGGLKRELEVGMAALPEDDGAKAFLRSFAAAYENGDTAMLVKLALQDAADAGAVAGMVRNVQLRQAAASGKRRLAKSDVQSVRAAA</sequence>
<feature type="domain" description="RNA polymerase sigma-70 region 2" evidence="6">
    <location>
        <begin position="19"/>
        <end position="84"/>
    </location>
</feature>
<dbReference type="Proteomes" id="UP000632125">
    <property type="component" value="Unassembled WGS sequence"/>
</dbReference>
<proteinExistence type="inferred from homology"/>
<evidence type="ECO:0000313" key="8">
    <source>
        <dbReference type="EMBL" id="MBD2869934.1"/>
    </source>
</evidence>
<dbReference type="RefSeq" id="WP_190862448.1">
    <property type="nucleotide sequence ID" value="NZ_JACXIY010000017.1"/>
</dbReference>
<dbReference type="GO" id="GO:0016987">
    <property type="term" value="F:sigma factor activity"/>
    <property type="evidence" value="ECO:0007669"/>
    <property type="project" value="UniProtKB-KW"/>
</dbReference>
<keyword evidence="3" id="KW-0731">Sigma factor</keyword>
<dbReference type="InterPro" id="IPR014284">
    <property type="entry name" value="RNA_pol_sigma-70_dom"/>
</dbReference>
<name>A0A927CLU9_9BACL</name>
<dbReference type="GO" id="GO:0006352">
    <property type="term" value="P:DNA-templated transcription initiation"/>
    <property type="evidence" value="ECO:0007669"/>
    <property type="project" value="InterPro"/>
</dbReference>
<keyword evidence="4" id="KW-0238">DNA-binding</keyword>
<dbReference type="InterPro" id="IPR013249">
    <property type="entry name" value="RNA_pol_sigma70_r4_t2"/>
</dbReference>
<keyword evidence="9" id="KW-1185">Reference proteome</keyword>
<dbReference type="InterPro" id="IPR013325">
    <property type="entry name" value="RNA_pol_sigma_r2"/>
</dbReference>